<name>A0A8H4EN30_GIGMA</name>
<feature type="domain" description="LYR motif-containing protein Cup1-like N-terminal" evidence="1">
    <location>
        <begin position="27"/>
        <end position="109"/>
    </location>
</feature>
<sequence>MSLQRLRYRPRRPFWQLPQHRLPVLSLYKTLLILSKTFPNDIHRKYLYFAIREKFRSRRYETSVASTIKHLKEAQECRLTLQKALEGDKESFQHIDDLAWGRKGRLKQVLEVLKKKKWKKRQKIHKLVYDTRNVQSRMSDPHRVYRVPLDPRLYKVPRVRFFRKKIWSKKKHKWREGLVKYTVVTQLGYRLQRIRGWRQPTWISMMMNKRIRQHQKRIDRYRELESYLEMVKGEKLMLKTLNPKLGKEMEGFDILILQEMKDSKKFYENMMKREKQAKLDGSV</sequence>
<reference evidence="2 3" key="1">
    <citation type="journal article" date="2019" name="Environ. Microbiol.">
        <title>At the nexus of three kingdoms: the genome of the mycorrhizal fungus Gigaspora margarita provides insights into plant, endobacterial and fungal interactions.</title>
        <authorList>
            <person name="Venice F."/>
            <person name="Ghignone S."/>
            <person name="Salvioli di Fossalunga A."/>
            <person name="Amselem J."/>
            <person name="Novero M."/>
            <person name="Xianan X."/>
            <person name="Sedzielewska Toro K."/>
            <person name="Morin E."/>
            <person name="Lipzen A."/>
            <person name="Grigoriev I.V."/>
            <person name="Henrissat B."/>
            <person name="Martin F.M."/>
            <person name="Bonfante P."/>
        </authorList>
    </citation>
    <scope>NUCLEOTIDE SEQUENCE [LARGE SCALE GENOMIC DNA]</scope>
    <source>
        <strain evidence="2 3">BEG34</strain>
    </source>
</reference>
<evidence type="ECO:0000259" key="1">
    <source>
        <dbReference type="Pfam" id="PF20263"/>
    </source>
</evidence>
<dbReference type="InterPro" id="IPR046896">
    <property type="entry name" value="Cup1-like_N"/>
</dbReference>
<evidence type="ECO:0000313" key="3">
    <source>
        <dbReference type="Proteomes" id="UP000439903"/>
    </source>
</evidence>
<keyword evidence="3" id="KW-1185">Reference proteome</keyword>
<gene>
    <name evidence="2" type="ORF">F8M41_015862</name>
</gene>
<dbReference type="Pfam" id="PF20263">
    <property type="entry name" value="LYRM2-like"/>
    <property type="match status" value="1"/>
</dbReference>
<organism evidence="2 3">
    <name type="scientific">Gigaspora margarita</name>
    <dbReference type="NCBI Taxonomy" id="4874"/>
    <lineage>
        <taxon>Eukaryota</taxon>
        <taxon>Fungi</taxon>
        <taxon>Fungi incertae sedis</taxon>
        <taxon>Mucoromycota</taxon>
        <taxon>Glomeromycotina</taxon>
        <taxon>Glomeromycetes</taxon>
        <taxon>Diversisporales</taxon>
        <taxon>Gigasporaceae</taxon>
        <taxon>Gigaspora</taxon>
    </lineage>
</organism>
<dbReference type="Proteomes" id="UP000439903">
    <property type="component" value="Unassembled WGS sequence"/>
</dbReference>
<dbReference type="EMBL" id="WTPW01000337">
    <property type="protein sequence ID" value="KAF0521279.1"/>
    <property type="molecule type" value="Genomic_DNA"/>
</dbReference>
<dbReference type="OrthoDB" id="2571149at2759"/>
<dbReference type="AlphaFoldDB" id="A0A8H4EN30"/>
<comment type="caution">
    <text evidence="2">The sequence shown here is derived from an EMBL/GenBank/DDBJ whole genome shotgun (WGS) entry which is preliminary data.</text>
</comment>
<proteinExistence type="predicted"/>
<accession>A0A8H4EN30</accession>
<evidence type="ECO:0000313" key="2">
    <source>
        <dbReference type="EMBL" id="KAF0521279.1"/>
    </source>
</evidence>
<protein>
    <recommendedName>
        <fullName evidence="1">LYR motif-containing protein Cup1-like N-terminal domain-containing protein</fullName>
    </recommendedName>
</protein>